<gene>
    <name evidence="1" type="ORF">NQ176_g6280</name>
</gene>
<organism evidence="1 2">
    <name type="scientific">Zarea fungicola</name>
    <dbReference type="NCBI Taxonomy" id="93591"/>
    <lineage>
        <taxon>Eukaryota</taxon>
        <taxon>Fungi</taxon>
        <taxon>Dikarya</taxon>
        <taxon>Ascomycota</taxon>
        <taxon>Pezizomycotina</taxon>
        <taxon>Sordariomycetes</taxon>
        <taxon>Hypocreomycetidae</taxon>
        <taxon>Hypocreales</taxon>
        <taxon>Cordycipitaceae</taxon>
        <taxon>Zarea</taxon>
    </lineage>
</organism>
<proteinExistence type="predicted"/>
<sequence>MTGAALDYNVVRQWLREEIETRLFCQVSMRMKKPTATGGAKGKQNAQERRESADATLDRIDNTDAGLEFSQNMMNIAGAELSSRVVVVGEVTSIDDMTEGKAMAFHASKPLAVKIRGDADERIASRNCPTDLGNSHSVSGGLSPF</sequence>
<name>A0ACC1N407_9HYPO</name>
<comment type="caution">
    <text evidence="1">The sequence shown here is derived from an EMBL/GenBank/DDBJ whole genome shotgun (WGS) entry which is preliminary data.</text>
</comment>
<reference evidence="1" key="1">
    <citation type="submission" date="2022-08" db="EMBL/GenBank/DDBJ databases">
        <title>Genome Sequence of Lecanicillium fungicola.</title>
        <authorList>
            <person name="Buettner E."/>
        </authorList>
    </citation>
    <scope>NUCLEOTIDE SEQUENCE</scope>
    <source>
        <strain evidence="1">Babe33</strain>
    </source>
</reference>
<dbReference type="Proteomes" id="UP001143910">
    <property type="component" value="Unassembled WGS sequence"/>
</dbReference>
<protein>
    <submittedName>
        <fullName evidence="1">Uncharacterized protein</fullName>
    </submittedName>
</protein>
<accession>A0ACC1N407</accession>
<evidence type="ECO:0000313" key="1">
    <source>
        <dbReference type="EMBL" id="KAJ2974002.1"/>
    </source>
</evidence>
<dbReference type="EMBL" id="JANJQO010000887">
    <property type="protein sequence ID" value="KAJ2974002.1"/>
    <property type="molecule type" value="Genomic_DNA"/>
</dbReference>
<keyword evidence="2" id="KW-1185">Reference proteome</keyword>
<evidence type="ECO:0000313" key="2">
    <source>
        <dbReference type="Proteomes" id="UP001143910"/>
    </source>
</evidence>